<dbReference type="RefSeq" id="WP_327607506.1">
    <property type="nucleotide sequence ID" value="NZ_JARZFX010000004.1"/>
</dbReference>
<name>A0ABU6KF46_9BACI</name>
<dbReference type="Proteomes" id="UP001335737">
    <property type="component" value="Unassembled WGS sequence"/>
</dbReference>
<dbReference type="InterPro" id="IPR002591">
    <property type="entry name" value="Phosphodiest/P_Trfase"/>
</dbReference>
<sequence>MPSLNPQKKNVILLMIDTLMDVSIQAALEEEKIPALKFFMENGQYYPDLVCPFPTMSVNVDSSLLTGVYCDKHKVPGLVWFNKKENRIINYGSSGTELFKLGIKQSLTDVFYNLNHEHLSKQHQTIHETLKDKGIQTASINALLYRGSKPDQLKIPFLLSFITGLNKEMKTYIPDLFSYGLFHTLNPLKKNTYISKKHGFNDRFSVDELNYLLSQDKLPPFTITYLPDFDQRVHKNGRTDSKGIQKVDKQLQRILNQYESWEEIFEKNIWIILGDNGQAGIEKNRKKALIHLPKLLNSYQIAKLRKGVTSEDDIVLGVNERMSYIYSLNSQKVRLEDIAKIFQQDNRIDVIALKKGKVITVLSGIHEGHLYFHSQGDFSDDYGQSWFIEGNYDILDIEVNNKKISYKNYPDALARLHAAFHSHDGDYVVVSAKPGYEFKAEGSPTHVGGASHGGLHKQDSLVSMIISGTNSAPNHLRTIDLKAWFELLVQ</sequence>
<organism evidence="1 2">
    <name type="scientific">Virgibacillus tibetensis</name>
    <dbReference type="NCBI Taxonomy" id="3042313"/>
    <lineage>
        <taxon>Bacteria</taxon>
        <taxon>Bacillati</taxon>
        <taxon>Bacillota</taxon>
        <taxon>Bacilli</taxon>
        <taxon>Bacillales</taxon>
        <taxon>Bacillaceae</taxon>
        <taxon>Virgibacillus</taxon>
    </lineage>
</organism>
<dbReference type="SUPFAM" id="SSF53649">
    <property type="entry name" value="Alkaline phosphatase-like"/>
    <property type="match status" value="1"/>
</dbReference>
<proteinExistence type="predicted"/>
<keyword evidence="2" id="KW-1185">Reference proteome</keyword>
<dbReference type="EMBL" id="JARZFX010000004">
    <property type="protein sequence ID" value="MEC5423937.1"/>
    <property type="molecule type" value="Genomic_DNA"/>
</dbReference>
<reference evidence="1 2" key="1">
    <citation type="journal article" date="2024" name="Int. J. Syst. Evol. Microbiol.">
        <title>Virgibacillus tibetensis sp. nov., isolated from salt lake on the Tibetan Plateau of China.</title>
        <authorList>
            <person name="Phurbu D."/>
            <person name="Liu Z.-X."/>
            <person name="Wang R."/>
            <person name="Zheng Y.-Y."/>
            <person name="Liu H.-C."/>
            <person name="Zhou Y.-G."/>
            <person name="Yu Y.-J."/>
            <person name="Li A.-H."/>
        </authorList>
    </citation>
    <scope>NUCLEOTIDE SEQUENCE [LARGE SCALE GENOMIC DNA]</scope>
    <source>
        <strain evidence="1 2">C22-A2</strain>
    </source>
</reference>
<evidence type="ECO:0000313" key="1">
    <source>
        <dbReference type="EMBL" id="MEC5423937.1"/>
    </source>
</evidence>
<dbReference type="PANTHER" id="PTHR10151">
    <property type="entry name" value="ECTONUCLEOTIDE PYROPHOSPHATASE/PHOSPHODIESTERASE"/>
    <property type="match status" value="1"/>
</dbReference>
<dbReference type="PANTHER" id="PTHR10151:SF120">
    <property type="entry name" value="BIS(5'-ADENOSYL)-TRIPHOSPHATASE"/>
    <property type="match status" value="1"/>
</dbReference>
<dbReference type="Gene3D" id="3.40.720.10">
    <property type="entry name" value="Alkaline Phosphatase, subunit A"/>
    <property type="match status" value="1"/>
</dbReference>
<comment type="caution">
    <text evidence="1">The sequence shown here is derived from an EMBL/GenBank/DDBJ whole genome shotgun (WGS) entry which is preliminary data.</text>
</comment>
<dbReference type="Pfam" id="PF01663">
    <property type="entry name" value="Phosphodiest"/>
    <property type="match status" value="1"/>
</dbReference>
<protein>
    <submittedName>
        <fullName evidence="1">Alkaline phosphatase family protein</fullName>
    </submittedName>
</protein>
<evidence type="ECO:0000313" key="2">
    <source>
        <dbReference type="Proteomes" id="UP001335737"/>
    </source>
</evidence>
<gene>
    <name evidence="1" type="ORF">QGM71_10590</name>
</gene>
<accession>A0ABU6KF46</accession>
<dbReference type="InterPro" id="IPR017850">
    <property type="entry name" value="Alkaline_phosphatase_core_sf"/>
</dbReference>